<proteinExistence type="predicted"/>
<dbReference type="InterPro" id="IPR001789">
    <property type="entry name" value="Sig_transdc_resp-reg_receiver"/>
</dbReference>
<feature type="modified residue" description="4-aspartylphosphate" evidence="2">
    <location>
        <position position="67"/>
    </location>
</feature>
<dbReference type="GO" id="GO:0000160">
    <property type="term" value="P:phosphorelay signal transduction system"/>
    <property type="evidence" value="ECO:0007669"/>
    <property type="project" value="InterPro"/>
</dbReference>
<dbReference type="Pfam" id="PF00072">
    <property type="entry name" value="Response_reg"/>
    <property type="match status" value="1"/>
</dbReference>
<feature type="domain" description="Response regulatory" evidence="3">
    <location>
        <begin position="18"/>
        <end position="137"/>
    </location>
</feature>
<dbReference type="AlphaFoldDB" id="A0A9J7AXS9"/>
<organism evidence="4 5">
    <name type="scientific">Nisaea acidiphila</name>
    <dbReference type="NCBI Taxonomy" id="1862145"/>
    <lineage>
        <taxon>Bacteria</taxon>
        <taxon>Pseudomonadati</taxon>
        <taxon>Pseudomonadota</taxon>
        <taxon>Alphaproteobacteria</taxon>
        <taxon>Rhodospirillales</taxon>
        <taxon>Thalassobaculaceae</taxon>
        <taxon>Nisaea</taxon>
    </lineage>
</organism>
<gene>
    <name evidence="4" type="ORF">NUH88_07900</name>
</gene>
<dbReference type="PANTHER" id="PTHR44591">
    <property type="entry name" value="STRESS RESPONSE REGULATOR PROTEIN 1"/>
    <property type="match status" value="1"/>
</dbReference>
<keyword evidence="1 2" id="KW-0597">Phosphoprotein</keyword>
<dbReference type="PANTHER" id="PTHR44591:SF3">
    <property type="entry name" value="RESPONSE REGULATORY DOMAIN-CONTAINING PROTEIN"/>
    <property type="match status" value="1"/>
</dbReference>
<sequence>MEQSQSNVHHRNDTVEQVILVVDDEPEICDYVETVAEEMGIAAVTSVTAKQFMQLYGTTRPAGIVMDIVMPDMDGIELVQWLGEQGHGIPVLLMSGYTPTYADSLVDIAKGCGVRISGRLTKPFAIDDLEAALTALVRPQVSDAQPGTGASDT</sequence>
<dbReference type="RefSeq" id="WP_257771213.1">
    <property type="nucleotide sequence ID" value="NZ_CP102480.1"/>
</dbReference>
<dbReference type="Proteomes" id="UP001060336">
    <property type="component" value="Chromosome"/>
</dbReference>
<dbReference type="SMART" id="SM00448">
    <property type="entry name" value="REC"/>
    <property type="match status" value="1"/>
</dbReference>
<dbReference type="EMBL" id="CP102480">
    <property type="protein sequence ID" value="UUX51610.1"/>
    <property type="molecule type" value="Genomic_DNA"/>
</dbReference>
<dbReference type="Gene3D" id="3.40.50.2300">
    <property type="match status" value="1"/>
</dbReference>
<evidence type="ECO:0000313" key="5">
    <source>
        <dbReference type="Proteomes" id="UP001060336"/>
    </source>
</evidence>
<reference evidence="4" key="1">
    <citation type="submission" date="2022-08" db="EMBL/GenBank/DDBJ databases">
        <title>Nisaea acidiphila sp. nov., isolated from a marine algal debris and emended description of the genus Nisaea Urios et al. 2008.</title>
        <authorList>
            <person name="Kwon K."/>
        </authorList>
    </citation>
    <scope>NUCLEOTIDE SEQUENCE</scope>
    <source>
        <strain evidence="4">MEBiC11861</strain>
    </source>
</reference>
<evidence type="ECO:0000259" key="3">
    <source>
        <dbReference type="PROSITE" id="PS50110"/>
    </source>
</evidence>
<dbReference type="PROSITE" id="PS50110">
    <property type="entry name" value="RESPONSE_REGULATORY"/>
    <property type="match status" value="1"/>
</dbReference>
<keyword evidence="5" id="KW-1185">Reference proteome</keyword>
<dbReference type="SUPFAM" id="SSF52172">
    <property type="entry name" value="CheY-like"/>
    <property type="match status" value="1"/>
</dbReference>
<evidence type="ECO:0000256" key="1">
    <source>
        <dbReference type="ARBA" id="ARBA00022553"/>
    </source>
</evidence>
<evidence type="ECO:0000313" key="4">
    <source>
        <dbReference type="EMBL" id="UUX51610.1"/>
    </source>
</evidence>
<dbReference type="InterPro" id="IPR050595">
    <property type="entry name" value="Bact_response_regulator"/>
</dbReference>
<dbReference type="KEGG" id="naci:NUH88_07900"/>
<dbReference type="CDD" id="cd00156">
    <property type="entry name" value="REC"/>
    <property type="match status" value="1"/>
</dbReference>
<dbReference type="InterPro" id="IPR011006">
    <property type="entry name" value="CheY-like_superfamily"/>
</dbReference>
<name>A0A9J7AXS9_9PROT</name>
<evidence type="ECO:0000256" key="2">
    <source>
        <dbReference type="PROSITE-ProRule" id="PRU00169"/>
    </source>
</evidence>
<protein>
    <submittedName>
        <fullName evidence="4">Response regulator</fullName>
    </submittedName>
</protein>
<accession>A0A9J7AXS9</accession>